<evidence type="ECO:0000256" key="6">
    <source>
        <dbReference type="HAMAP-Rule" id="MF_01081"/>
    </source>
</evidence>
<evidence type="ECO:0000256" key="3">
    <source>
        <dbReference type="ARBA" id="ARBA00023235"/>
    </source>
</evidence>
<evidence type="ECO:0000259" key="7">
    <source>
        <dbReference type="SMART" id="SM00359"/>
    </source>
</evidence>
<dbReference type="GO" id="GO:0031119">
    <property type="term" value="P:tRNA pseudouridine synthesis"/>
    <property type="evidence" value="ECO:0007669"/>
    <property type="project" value="UniProtKB-UniRule"/>
</dbReference>
<dbReference type="InterPro" id="IPR032819">
    <property type="entry name" value="TruB_C"/>
</dbReference>
<dbReference type="Pfam" id="PF08068">
    <property type="entry name" value="DKCLD"/>
    <property type="match status" value="1"/>
</dbReference>
<reference evidence="9" key="1">
    <citation type="journal article" date="2020" name="mSystems">
        <title>Genome- and Community-Level Interaction Insights into Carbon Utilization and Element Cycling Functions of Hydrothermarchaeota in Hydrothermal Sediment.</title>
        <authorList>
            <person name="Zhou Z."/>
            <person name="Liu Y."/>
            <person name="Xu W."/>
            <person name="Pan J."/>
            <person name="Luo Z.H."/>
            <person name="Li M."/>
        </authorList>
    </citation>
    <scope>NUCLEOTIDE SEQUENCE</scope>
    <source>
        <strain evidence="9">SpSt-649</strain>
    </source>
</reference>
<dbReference type="GO" id="GO:0031120">
    <property type="term" value="P:snRNA pseudouridine synthesis"/>
    <property type="evidence" value="ECO:0007669"/>
    <property type="project" value="TreeGrafter"/>
</dbReference>
<gene>
    <name evidence="6" type="primary">truB</name>
    <name evidence="9" type="ORF">ENU21_03195</name>
</gene>
<dbReference type="InterPro" id="IPR002501">
    <property type="entry name" value="PsdUridine_synth_N"/>
</dbReference>
<feature type="domain" description="PUA" evidence="7">
    <location>
        <begin position="246"/>
        <end position="320"/>
    </location>
</feature>
<dbReference type="GO" id="GO:0160148">
    <property type="term" value="F:tRNA pseudouridine(55) synthase activity"/>
    <property type="evidence" value="ECO:0007669"/>
    <property type="project" value="UniProtKB-EC"/>
</dbReference>
<dbReference type="GO" id="GO:0000495">
    <property type="term" value="P:box H/ACA sno(s)RNA 3'-end processing"/>
    <property type="evidence" value="ECO:0007669"/>
    <property type="project" value="TreeGrafter"/>
</dbReference>
<keyword evidence="3 6" id="KW-0413">Isomerase</keyword>
<dbReference type="NCBIfam" id="NF003280">
    <property type="entry name" value="PRK04270.1"/>
    <property type="match status" value="1"/>
</dbReference>
<evidence type="ECO:0000256" key="1">
    <source>
        <dbReference type="ARBA" id="ARBA00000385"/>
    </source>
</evidence>
<dbReference type="FunFam" id="3.30.2350.10:FF:000001">
    <property type="entry name" value="H/ACA ribonucleoprotein complex subunit CBF5"/>
    <property type="match status" value="1"/>
</dbReference>
<feature type="active site" description="Nucleophile" evidence="6">
    <location>
        <position position="77"/>
    </location>
</feature>
<dbReference type="InterPro" id="IPR026326">
    <property type="entry name" value="TruB_arch"/>
</dbReference>
<comment type="catalytic activity">
    <reaction evidence="1 6">
        <text>uridine(55) in tRNA = pseudouridine(55) in tRNA</text>
        <dbReference type="Rhea" id="RHEA:42532"/>
        <dbReference type="Rhea" id="RHEA-COMP:10101"/>
        <dbReference type="Rhea" id="RHEA-COMP:10102"/>
        <dbReference type="ChEBI" id="CHEBI:65314"/>
        <dbReference type="ChEBI" id="CHEBI:65315"/>
        <dbReference type="EC" id="5.4.99.25"/>
    </reaction>
</comment>
<evidence type="ECO:0000256" key="2">
    <source>
        <dbReference type="ARBA" id="ARBA00022694"/>
    </source>
</evidence>
<evidence type="ECO:0000259" key="8">
    <source>
        <dbReference type="SMART" id="SM01136"/>
    </source>
</evidence>
<dbReference type="CDD" id="cd21148">
    <property type="entry name" value="PUA_Cbf5"/>
    <property type="match status" value="1"/>
</dbReference>
<dbReference type="InterPro" id="IPR015947">
    <property type="entry name" value="PUA-like_sf"/>
</dbReference>
<name>A0A7C4H492_THEPE</name>
<dbReference type="InterPro" id="IPR036974">
    <property type="entry name" value="PUA_sf"/>
</dbReference>
<dbReference type="SUPFAM" id="SSF88697">
    <property type="entry name" value="PUA domain-like"/>
    <property type="match status" value="1"/>
</dbReference>
<dbReference type="InterPro" id="IPR012960">
    <property type="entry name" value="Dyskerin-like"/>
</dbReference>
<dbReference type="GO" id="GO:0003723">
    <property type="term" value="F:RNA binding"/>
    <property type="evidence" value="ECO:0007669"/>
    <property type="project" value="InterPro"/>
</dbReference>
<sequence length="336" mass="37640">MLGNYLRPPVEREVLIKAEEETDYSYGWPPHQRPAEVHLKYSVVNLDKPIGPSSHEVVAWIRRLLGIERVAHAGTLDPKVSGILPIVLNNSLRVLPILLKEDKEYVCVMRLHGDVDYARLKSAVELFRGPVYQRPPLRSAVKRVLRVRRIYDIRLLEVDGRSVLLHVWCESGTYMRKLCHDIGEVLGVGAHMQELRRVRSGDLTEETHLASLHDVVDSYEMWKETGKEDYLRRVFLPVEVTVQSLPKVWIRDTAVDAVCRGAPLTVPGVVKLDSGIKVGSTVAVLSLKGELVAVGEAVMTSDKILSSSSGVAVRPKYVVMDPGTYPKGWSRKKSVS</sequence>
<dbReference type="Pfam" id="PF16198">
    <property type="entry name" value="TruB_C_2"/>
    <property type="match status" value="1"/>
</dbReference>
<dbReference type="InterPro" id="IPR004802">
    <property type="entry name" value="tRNA_PsdUridine_synth_B_fam"/>
</dbReference>
<dbReference type="PANTHER" id="PTHR23127:SF0">
    <property type="entry name" value="H_ACA RIBONUCLEOPROTEIN COMPLEX SUBUNIT DKC1"/>
    <property type="match status" value="1"/>
</dbReference>
<accession>A0A7C4H492</accession>
<comment type="similarity">
    <text evidence="5 6">Belongs to the pseudouridine synthase TruB family. Type 2 subfamily.</text>
</comment>
<dbReference type="EC" id="5.4.99.25" evidence="6"/>
<evidence type="ECO:0000313" key="9">
    <source>
        <dbReference type="EMBL" id="HGM46746.1"/>
    </source>
</evidence>
<dbReference type="Gene3D" id="3.30.2350.10">
    <property type="entry name" value="Pseudouridine synthase"/>
    <property type="match status" value="1"/>
</dbReference>
<dbReference type="SMART" id="SM01136">
    <property type="entry name" value="DKCLD"/>
    <property type="match status" value="1"/>
</dbReference>
<dbReference type="GO" id="GO:0031118">
    <property type="term" value="P:rRNA pseudouridine synthesis"/>
    <property type="evidence" value="ECO:0007669"/>
    <property type="project" value="TreeGrafter"/>
</dbReference>
<dbReference type="HAMAP" id="MF_01081">
    <property type="entry name" value="TruB_arch"/>
    <property type="match status" value="1"/>
</dbReference>
<evidence type="ECO:0000256" key="5">
    <source>
        <dbReference type="ARBA" id="ARBA00060775"/>
    </source>
</evidence>
<dbReference type="Pfam" id="PF01509">
    <property type="entry name" value="TruB_N"/>
    <property type="match status" value="1"/>
</dbReference>
<dbReference type="InterPro" id="IPR004521">
    <property type="entry name" value="Uncharacterised_CHP00451"/>
</dbReference>
<feature type="domain" description="Dyskerin-like" evidence="8">
    <location>
        <begin position="10"/>
        <end position="58"/>
    </location>
</feature>
<dbReference type="InterPro" id="IPR002478">
    <property type="entry name" value="PUA"/>
</dbReference>
<dbReference type="SUPFAM" id="SSF55120">
    <property type="entry name" value="Pseudouridine synthase"/>
    <property type="match status" value="1"/>
</dbReference>
<dbReference type="EMBL" id="DTBQ01000088">
    <property type="protein sequence ID" value="HGM46746.1"/>
    <property type="molecule type" value="Genomic_DNA"/>
</dbReference>
<dbReference type="Pfam" id="PF01472">
    <property type="entry name" value="PUA"/>
    <property type="match status" value="1"/>
</dbReference>
<comment type="function">
    <text evidence="4 6">Could be responsible for synthesis of pseudouridine from uracil-55 in the psi GC loop of transfer RNAs.</text>
</comment>
<dbReference type="PROSITE" id="PS50890">
    <property type="entry name" value="PUA"/>
    <property type="match status" value="1"/>
</dbReference>
<dbReference type="PANTHER" id="PTHR23127">
    <property type="entry name" value="CENTROMERE/MICROTUBULE BINDING PROTEIN CBF5"/>
    <property type="match status" value="1"/>
</dbReference>
<keyword evidence="2 6" id="KW-0819">tRNA processing</keyword>
<dbReference type="GO" id="GO:1990481">
    <property type="term" value="P:mRNA pseudouridine synthesis"/>
    <property type="evidence" value="ECO:0007669"/>
    <property type="project" value="TreeGrafter"/>
</dbReference>
<dbReference type="NCBIfam" id="TIGR00451">
    <property type="entry name" value="unchar_dom_2"/>
    <property type="match status" value="1"/>
</dbReference>
<dbReference type="Gene3D" id="2.30.130.10">
    <property type="entry name" value="PUA domain"/>
    <property type="match status" value="1"/>
</dbReference>
<organism evidence="9">
    <name type="scientific">Thermofilum pendens</name>
    <dbReference type="NCBI Taxonomy" id="2269"/>
    <lineage>
        <taxon>Archaea</taxon>
        <taxon>Thermoproteota</taxon>
        <taxon>Thermoprotei</taxon>
        <taxon>Thermofilales</taxon>
        <taxon>Thermofilaceae</taxon>
        <taxon>Thermofilum</taxon>
    </lineage>
</organism>
<comment type="caution">
    <text evidence="9">The sequence shown here is derived from an EMBL/GenBank/DDBJ whole genome shotgun (WGS) entry which is preliminary data.</text>
</comment>
<dbReference type="NCBIfam" id="TIGR00425">
    <property type="entry name" value="CBF5"/>
    <property type="match status" value="1"/>
</dbReference>
<dbReference type="AlphaFoldDB" id="A0A7C4H492"/>
<evidence type="ECO:0000256" key="4">
    <source>
        <dbReference type="ARBA" id="ARBA00060072"/>
    </source>
</evidence>
<dbReference type="InterPro" id="IPR020103">
    <property type="entry name" value="PsdUridine_synth_cat_dom_sf"/>
</dbReference>
<dbReference type="CDD" id="cd02572">
    <property type="entry name" value="PseudoU_synth_hDyskerin"/>
    <property type="match status" value="1"/>
</dbReference>
<proteinExistence type="inferred from homology"/>
<protein>
    <recommendedName>
        <fullName evidence="6">Probable tRNA pseudouridine synthase B</fullName>
        <ecNumber evidence="6">5.4.99.25</ecNumber>
    </recommendedName>
    <alternativeName>
        <fullName evidence="6">tRNA pseudouridine(55) synthase</fullName>
        <shortName evidence="6">Psi55 synthase</shortName>
    </alternativeName>
    <alternativeName>
        <fullName evidence="6">tRNA pseudouridylate synthase</fullName>
    </alternativeName>
    <alternativeName>
        <fullName evidence="6">tRNA-uridine isomerase</fullName>
    </alternativeName>
</protein>
<dbReference type="SMART" id="SM00359">
    <property type="entry name" value="PUA"/>
    <property type="match status" value="1"/>
</dbReference>